<dbReference type="AlphaFoldDB" id="A0A368ZFN6"/>
<organism evidence="2 3">
    <name type="scientific">Winogradskyella arenosi</name>
    <dbReference type="NCBI Taxonomy" id="533325"/>
    <lineage>
        <taxon>Bacteria</taxon>
        <taxon>Pseudomonadati</taxon>
        <taxon>Bacteroidota</taxon>
        <taxon>Flavobacteriia</taxon>
        <taxon>Flavobacteriales</taxon>
        <taxon>Flavobacteriaceae</taxon>
        <taxon>Winogradskyella</taxon>
    </lineage>
</organism>
<feature type="chain" id="PRO_5016736837" evidence="1">
    <location>
        <begin position="20"/>
        <end position="138"/>
    </location>
</feature>
<dbReference type="RefSeq" id="WP_114309013.1">
    <property type="nucleotide sequence ID" value="NZ_QPJO01000002.1"/>
</dbReference>
<evidence type="ECO:0000313" key="2">
    <source>
        <dbReference type="EMBL" id="RCW92341.1"/>
    </source>
</evidence>
<proteinExistence type="predicted"/>
<evidence type="ECO:0000313" key="3">
    <source>
        <dbReference type="Proteomes" id="UP000253436"/>
    </source>
</evidence>
<dbReference type="InterPro" id="IPR018673">
    <property type="entry name" value="DUF2141"/>
</dbReference>
<keyword evidence="3" id="KW-1185">Reference proteome</keyword>
<dbReference type="Proteomes" id="UP000253436">
    <property type="component" value="Unassembled WGS sequence"/>
</dbReference>
<accession>A0A368ZFN6</accession>
<keyword evidence="1" id="KW-0732">Signal</keyword>
<dbReference type="Pfam" id="PF09912">
    <property type="entry name" value="DUF2141"/>
    <property type="match status" value="1"/>
</dbReference>
<evidence type="ECO:0000256" key="1">
    <source>
        <dbReference type="SAM" id="SignalP"/>
    </source>
</evidence>
<gene>
    <name evidence="2" type="ORF">DFQ08_102365</name>
</gene>
<reference evidence="2 3" key="1">
    <citation type="submission" date="2018-07" db="EMBL/GenBank/DDBJ databases">
        <title>Genomic Encyclopedia of Type Strains, Phase III (KMG-III): the genomes of soil and plant-associated and newly described type strains.</title>
        <authorList>
            <person name="Whitman W."/>
        </authorList>
    </citation>
    <scope>NUCLEOTIDE SEQUENCE [LARGE SCALE GENOMIC DNA]</scope>
    <source>
        <strain evidence="2 3">CECT 7958</strain>
    </source>
</reference>
<sequence length="138" mass="15381">MKTTLLIFAFIFMFAMGHAQDQGITITVTIDNVPNNKGNVTMALHTEDTFMKGNGIMNAKSVISDRKVSLIFNNVKPGTYAIMALHDENLNNRIDFSANGMPLEAYGMSNNDMSMGPPQYDSAKFEVKEDDLSFNIRF</sequence>
<dbReference type="EMBL" id="QPJO01000002">
    <property type="protein sequence ID" value="RCW92341.1"/>
    <property type="molecule type" value="Genomic_DNA"/>
</dbReference>
<feature type="signal peptide" evidence="1">
    <location>
        <begin position="1"/>
        <end position="19"/>
    </location>
</feature>
<protein>
    <submittedName>
        <fullName evidence="2">Uncharacterized protein (DUF2141 family)</fullName>
    </submittedName>
</protein>
<name>A0A368ZFN6_9FLAO</name>
<comment type="caution">
    <text evidence="2">The sequence shown here is derived from an EMBL/GenBank/DDBJ whole genome shotgun (WGS) entry which is preliminary data.</text>
</comment>
<dbReference type="OrthoDB" id="9788332at2"/>